<proteinExistence type="predicted"/>
<dbReference type="EMBL" id="AATP01000011">
    <property type="protein sequence ID" value="EAU39850.1"/>
    <property type="molecule type" value="Genomic_DNA"/>
</dbReference>
<comment type="caution">
    <text evidence="1">The sequence shown here is derived from an EMBL/GenBank/DDBJ whole genome shotgun (WGS) entry which is preliminary data.</text>
</comment>
<dbReference type="Proteomes" id="UP000004310">
    <property type="component" value="Unassembled WGS sequence"/>
</dbReference>
<evidence type="ECO:0000313" key="1">
    <source>
        <dbReference type="EMBL" id="EAU39850.1"/>
    </source>
</evidence>
<sequence>MTVMNLGLDIDPNVVAMMAA</sequence>
<reference evidence="1 2" key="1">
    <citation type="journal article" date="2010" name="J. Bacteriol.">
        <title>Genome sequence of Fulvimarina pelagi HTCC2506T, a Mn(II)-oxidizing alphaproteobacterium possessing an aerobic anoxygenic photosynthetic gene cluster and Xanthorhodopsin.</title>
        <authorList>
            <person name="Kang I."/>
            <person name="Oh H.M."/>
            <person name="Lim S.I."/>
            <person name="Ferriera S."/>
            <person name="Giovannoni S.J."/>
            <person name="Cho J.C."/>
        </authorList>
    </citation>
    <scope>NUCLEOTIDE SEQUENCE [LARGE SCALE GENOMIC DNA]</scope>
    <source>
        <strain evidence="1 2">HTCC2506</strain>
    </source>
</reference>
<organism evidence="1 2">
    <name type="scientific">Fulvimarina pelagi HTCC2506</name>
    <dbReference type="NCBI Taxonomy" id="314231"/>
    <lineage>
        <taxon>Bacteria</taxon>
        <taxon>Pseudomonadati</taxon>
        <taxon>Pseudomonadota</taxon>
        <taxon>Alphaproteobacteria</taxon>
        <taxon>Hyphomicrobiales</taxon>
        <taxon>Aurantimonadaceae</taxon>
        <taxon>Fulvimarina</taxon>
    </lineage>
</organism>
<dbReference type="AlphaFoldDB" id="Q0FY92"/>
<dbReference type="HOGENOM" id="CLU_3428206_0_0_5"/>
<name>Q0FY92_9HYPH</name>
<protein>
    <submittedName>
        <fullName evidence="1">Uncharacterized protein</fullName>
    </submittedName>
</protein>
<evidence type="ECO:0000313" key="2">
    <source>
        <dbReference type="Proteomes" id="UP000004310"/>
    </source>
</evidence>
<gene>
    <name evidence="1" type="ORF">FP2506_17279</name>
</gene>
<accession>Q0FY92</accession>
<keyword evidence="2" id="KW-1185">Reference proteome</keyword>